<proteinExistence type="predicted"/>
<evidence type="ECO:0000313" key="2">
    <source>
        <dbReference type="EMBL" id="HDK37741.1"/>
    </source>
</evidence>
<evidence type="ECO:0000256" key="1">
    <source>
        <dbReference type="SAM" id="Phobius"/>
    </source>
</evidence>
<keyword evidence="1" id="KW-0812">Transmembrane</keyword>
<keyword evidence="1" id="KW-0472">Membrane</keyword>
<organism evidence="2">
    <name type="scientific">Thiolapillus brandeum</name>
    <dbReference type="NCBI Taxonomy" id="1076588"/>
    <lineage>
        <taxon>Bacteria</taxon>
        <taxon>Pseudomonadati</taxon>
        <taxon>Pseudomonadota</taxon>
        <taxon>Gammaproteobacteria</taxon>
        <taxon>Chromatiales</taxon>
        <taxon>Sedimenticolaceae</taxon>
        <taxon>Thiolapillus</taxon>
    </lineage>
</organism>
<reference evidence="2" key="1">
    <citation type="journal article" date="2020" name="mSystems">
        <title>Genome- and Community-Level Interaction Insights into Carbon Utilization and Element Cycling Functions of Hydrothermarchaeota in Hydrothermal Sediment.</title>
        <authorList>
            <person name="Zhou Z."/>
            <person name="Liu Y."/>
            <person name="Xu W."/>
            <person name="Pan J."/>
            <person name="Luo Z.H."/>
            <person name="Li M."/>
        </authorList>
    </citation>
    <scope>NUCLEOTIDE SEQUENCE [LARGE SCALE GENOMIC DNA]</scope>
    <source>
        <strain evidence="2">HyVt-26</strain>
    </source>
</reference>
<accession>A0A831K2T0</accession>
<name>A0A831K2T0_9GAMM</name>
<dbReference type="AlphaFoldDB" id="A0A831K2T0"/>
<gene>
    <name evidence="2" type="ORF">ENG92_01830</name>
</gene>
<keyword evidence="1" id="KW-1133">Transmembrane helix</keyword>
<dbReference type="Gene3D" id="1.10.287.950">
    <property type="entry name" value="Methyl-accepting chemotaxis protein"/>
    <property type="match status" value="1"/>
</dbReference>
<comment type="caution">
    <text evidence="2">The sequence shown here is derived from an EMBL/GenBank/DDBJ whole genome shotgun (WGS) entry which is preliminary data.</text>
</comment>
<evidence type="ECO:0008006" key="3">
    <source>
        <dbReference type="Google" id="ProtNLM"/>
    </source>
</evidence>
<protein>
    <recommendedName>
        <fullName evidence="3">Methyl-accepting chemotaxis protein</fullName>
    </recommendedName>
</protein>
<sequence length="167" mass="18955">MSELKSKDEELGTASDREGITRLSEVFETSARRWELIIYPSMFAFVVLAAYGFFLIYRLAGDMHYMVISVDTHMSVLSSNMQSMSENMGQMTTNIRTMTVSLDSMEHKMGALQPILASMESMDESMKSMNASTQVLTVATQNMQYDMSRLNTNVGRPMSFMNSFMPW</sequence>
<feature type="transmembrane region" description="Helical" evidence="1">
    <location>
        <begin position="37"/>
        <end position="57"/>
    </location>
</feature>
<dbReference type="Proteomes" id="UP000885822">
    <property type="component" value="Unassembled WGS sequence"/>
</dbReference>
<dbReference type="EMBL" id="DRCV01000083">
    <property type="protein sequence ID" value="HDK37741.1"/>
    <property type="molecule type" value="Genomic_DNA"/>
</dbReference>